<accession>A0A418LW15</accession>
<protein>
    <submittedName>
        <fullName evidence="1">Uncharacterized protein</fullName>
    </submittedName>
</protein>
<comment type="caution">
    <text evidence="1">The sequence shown here is derived from an EMBL/GenBank/DDBJ whole genome shotgun (WGS) entry which is preliminary data.</text>
</comment>
<sequence>MILSFTALDKQAKLRKFSCVLDELEVALDVLTTITSFGDTILDAQIAEDDLITKLPCEAFDGESMSVPIQQLEQEWKAILDAPPVRVQPDDAEPSLLLTLTRQRIRQYEYKLNQLDRTSRMFERLIEETEEKFSEGERKKRLLDHYRQALKKHQRFTQRNRLEYRTLLNRLSQLASR</sequence>
<reference evidence="1 2" key="1">
    <citation type="submission" date="2018-08" db="EMBL/GenBank/DDBJ databases">
        <title>Fibrisoma montanum sp. nov., isolated from Danxia mountain soil.</title>
        <authorList>
            <person name="Huang Y."/>
        </authorList>
    </citation>
    <scope>NUCLEOTIDE SEQUENCE [LARGE SCALE GENOMIC DNA]</scope>
    <source>
        <strain evidence="1 2">HYT19</strain>
    </source>
</reference>
<proteinExistence type="predicted"/>
<dbReference type="Proteomes" id="UP000283523">
    <property type="component" value="Unassembled WGS sequence"/>
</dbReference>
<gene>
    <name evidence="1" type="ORF">DYU11_32435</name>
</gene>
<evidence type="ECO:0000313" key="1">
    <source>
        <dbReference type="EMBL" id="RIV17399.1"/>
    </source>
</evidence>
<name>A0A418LW15_9BACT</name>
<dbReference type="RefSeq" id="WP_119671920.1">
    <property type="nucleotide sequence ID" value="NZ_QXED01000019.1"/>
</dbReference>
<organism evidence="1 2">
    <name type="scientific">Fibrisoma montanum</name>
    <dbReference type="NCBI Taxonomy" id="2305895"/>
    <lineage>
        <taxon>Bacteria</taxon>
        <taxon>Pseudomonadati</taxon>
        <taxon>Bacteroidota</taxon>
        <taxon>Cytophagia</taxon>
        <taxon>Cytophagales</taxon>
        <taxon>Spirosomataceae</taxon>
        <taxon>Fibrisoma</taxon>
    </lineage>
</organism>
<keyword evidence="2" id="KW-1185">Reference proteome</keyword>
<dbReference type="AlphaFoldDB" id="A0A418LW15"/>
<dbReference type="OrthoDB" id="955894at2"/>
<evidence type="ECO:0000313" key="2">
    <source>
        <dbReference type="Proteomes" id="UP000283523"/>
    </source>
</evidence>
<dbReference type="EMBL" id="QXED01000019">
    <property type="protein sequence ID" value="RIV17399.1"/>
    <property type="molecule type" value="Genomic_DNA"/>
</dbReference>